<evidence type="ECO:0000256" key="1">
    <source>
        <dbReference type="ARBA" id="ARBA00005051"/>
    </source>
</evidence>
<dbReference type="OrthoDB" id="9790168at2"/>
<dbReference type="InterPro" id="IPR000550">
    <property type="entry name" value="Hppk"/>
</dbReference>
<evidence type="ECO:0000313" key="9">
    <source>
        <dbReference type="EMBL" id="CUA84343.1"/>
    </source>
</evidence>
<dbReference type="GO" id="GO:0046654">
    <property type="term" value="P:tetrahydrofolate biosynthetic process"/>
    <property type="evidence" value="ECO:0007669"/>
    <property type="project" value="UniProtKB-UniPathway"/>
</dbReference>
<keyword evidence="5 9" id="KW-0418">Kinase</keyword>
<keyword evidence="7" id="KW-0289">Folate biosynthesis</keyword>
<evidence type="ECO:0000256" key="6">
    <source>
        <dbReference type="ARBA" id="ARBA00022840"/>
    </source>
</evidence>
<proteinExistence type="predicted"/>
<dbReference type="GO" id="GO:0046656">
    <property type="term" value="P:folic acid biosynthetic process"/>
    <property type="evidence" value="ECO:0007669"/>
    <property type="project" value="UniProtKB-KW"/>
</dbReference>
<dbReference type="EC" id="2.7.6.3" evidence="2"/>
<accession>A0A0K6H030</accession>
<evidence type="ECO:0000256" key="4">
    <source>
        <dbReference type="ARBA" id="ARBA00022741"/>
    </source>
</evidence>
<dbReference type="GO" id="GO:0005524">
    <property type="term" value="F:ATP binding"/>
    <property type="evidence" value="ECO:0007669"/>
    <property type="project" value="UniProtKB-KW"/>
</dbReference>
<evidence type="ECO:0000256" key="7">
    <source>
        <dbReference type="ARBA" id="ARBA00022909"/>
    </source>
</evidence>
<reference evidence="10" key="1">
    <citation type="submission" date="2015-08" db="EMBL/GenBank/DDBJ databases">
        <authorList>
            <person name="Varghese N."/>
        </authorList>
    </citation>
    <scope>NUCLEOTIDE SEQUENCE [LARGE SCALE GENOMIC DNA]</scope>
    <source>
        <strain evidence="10">DSM 27808</strain>
    </source>
</reference>
<evidence type="ECO:0000256" key="3">
    <source>
        <dbReference type="ARBA" id="ARBA00022679"/>
    </source>
</evidence>
<dbReference type="Proteomes" id="UP000182598">
    <property type="component" value="Unassembled WGS sequence"/>
</dbReference>
<feature type="domain" description="7,8-dihydro-6-hydroxymethylpterin-pyrophosphokinase" evidence="8">
    <location>
        <begin position="6"/>
        <end position="133"/>
    </location>
</feature>
<organism evidence="9 10">
    <name type="scientific">Pseudidiomarina woesei</name>
    <dbReference type="NCBI Taxonomy" id="1381080"/>
    <lineage>
        <taxon>Bacteria</taxon>
        <taxon>Pseudomonadati</taxon>
        <taxon>Pseudomonadota</taxon>
        <taxon>Gammaproteobacteria</taxon>
        <taxon>Alteromonadales</taxon>
        <taxon>Idiomarinaceae</taxon>
        <taxon>Pseudidiomarina</taxon>
    </lineage>
</organism>
<dbReference type="NCBIfam" id="TIGR01498">
    <property type="entry name" value="folK"/>
    <property type="match status" value="1"/>
</dbReference>
<dbReference type="UniPathway" id="UPA00077">
    <property type="reaction ID" value="UER00155"/>
</dbReference>
<evidence type="ECO:0000313" key="10">
    <source>
        <dbReference type="Proteomes" id="UP000182598"/>
    </source>
</evidence>
<dbReference type="CDD" id="cd00483">
    <property type="entry name" value="HPPK"/>
    <property type="match status" value="1"/>
</dbReference>
<gene>
    <name evidence="9" type="ORF">Ga0061064_0873</name>
</gene>
<dbReference type="EMBL" id="CYHB01000002">
    <property type="protein sequence ID" value="CUA84343.1"/>
    <property type="molecule type" value="Genomic_DNA"/>
</dbReference>
<name>A0A0K6H030_9GAMM</name>
<keyword evidence="10" id="KW-1185">Reference proteome</keyword>
<evidence type="ECO:0000256" key="2">
    <source>
        <dbReference type="ARBA" id="ARBA00013253"/>
    </source>
</evidence>
<dbReference type="AlphaFoldDB" id="A0A0K6H030"/>
<keyword evidence="4" id="KW-0547">Nucleotide-binding</keyword>
<dbReference type="PANTHER" id="PTHR43071">
    <property type="entry name" value="2-AMINO-4-HYDROXY-6-HYDROXYMETHYLDIHYDROPTERIDINE PYROPHOSPHOKINASE"/>
    <property type="match status" value="1"/>
</dbReference>
<dbReference type="InterPro" id="IPR035907">
    <property type="entry name" value="Hppk_sf"/>
</dbReference>
<dbReference type="GO" id="GO:0003848">
    <property type="term" value="F:2-amino-4-hydroxy-6-hydroxymethyldihydropteridine diphosphokinase activity"/>
    <property type="evidence" value="ECO:0007669"/>
    <property type="project" value="UniProtKB-EC"/>
</dbReference>
<evidence type="ECO:0000259" key="8">
    <source>
        <dbReference type="Pfam" id="PF01288"/>
    </source>
</evidence>
<dbReference type="Gene3D" id="3.30.70.560">
    <property type="entry name" value="7,8-Dihydro-6-hydroxymethylpterin-pyrophosphokinase HPPK"/>
    <property type="match status" value="1"/>
</dbReference>
<dbReference type="PANTHER" id="PTHR43071:SF2">
    <property type="entry name" value="2-AMINO-4-HYDROXY-6-HYDROXYMETHYLDIHYDROPTERIDINE PYROPHOSPHOKINASE"/>
    <property type="match status" value="1"/>
</dbReference>
<dbReference type="RefSeq" id="WP_055438568.1">
    <property type="nucleotide sequence ID" value="NZ_CYHB01000002.1"/>
</dbReference>
<dbReference type="GO" id="GO:0016301">
    <property type="term" value="F:kinase activity"/>
    <property type="evidence" value="ECO:0007669"/>
    <property type="project" value="UniProtKB-KW"/>
</dbReference>
<keyword evidence="6" id="KW-0067">ATP-binding</keyword>
<sequence>MSTVWLGIGSNRERERYIRAGIHALHQEFASVAYPMYVSRVFESDAVGFSGRRFYNLVARVDTSLSISEVSAICKQIERDHGHSSNAARFSPRTLDIDLLMYNDTVCDSPVQLPRGEILENAFVLWPLAELAPTLRHPITGQTFAQHWQNYHGQQVLEPVEFQFENLPFLKIYSTRTGNAPL</sequence>
<protein>
    <recommendedName>
        <fullName evidence="2">2-amino-4-hydroxy-6-hydroxymethyldihydropteridine diphosphokinase</fullName>
        <ecNumber evidence="2">2.7.6.3</ecNumber>
    </recommendedName>
</protein>
<evidence type="ECO:0000256" key="5">
    <source>
        <dbReference type="ARBA" id="ARBA00022777"/>
    </source>
</evidence>
<keyword evidence="3" id="KW-0808">Transferase</keyword>
<dbReference type="SUPFAM" id="SSF55083">
    <property type="entry name" value="6-hydroxymethyl-7,8-dihydropterin pyrophosphokinase, HPPK"/>
    <property type="match status" value="1"/>
</dbReference>
<dbReference type="Pfam" id="PF01288">
    <property type="entry name" value="HPPK"/>
    <property type="match status" value="1"/>
</dbReference>
<comment type="pathway">
    <text evidence="1">Cofactor biosynthesis; tetrahydrofolate biosynthesis; 2-amino-4-hydroxy-6-hydroxymethyl-7,8-dihydropteridine diphosphate from 7,8-dihydroneopterin triphosphate: step 4/4.</text>
</comment>